<accession>A0A1F7W6J6</accession>
<evidence type="ECO:0000256" key="1">
    <source>
        <dbReference type="SAM" id="SignalP"/>
    </source>
</evidence>
<gene>
    <name evidence="2" type="ORF">A2304_00140</name>
</gene>
<sequence length="155" mass="15989">MLIAFLFATIASAHAEVPLSMTFGAIGVVDTAGEGWLGEYLYFGPSALVEIGGNLALIPQLTLEVSPEHGNWGLVVTGTLEWAASDHVGIDLVPSVIQDTTGDGTAWILAVGPGGVTYLFDSGVAASMAAQANYVVTEDLPLTLNPIVQIAVPIP</sequence>
<feature type="signal peptide" evidence="1">
    <location>
        <begin position="1"/>
        <end position="15"/>
    </location>
</feature>
<reference evidence="2 3" key="1">
    <citation type="journal article" date="2016" name="Nat. Commun.">
        <title>Thousands of microbial genomes shed light on interconnected biogeochemical processes in an aquifer system.</title>
        <authorList>
            <person name="Anantharaman K."/>
            <person name="Brown C.T."/>
            <person name="Hug L.A."/>
            <person name="Sharon I."/>
            <person name="Castelle C.J."/>
            <person name="Probst A.J."/>
            <person name="Thomas B.C."/>
            <person name="Singh A."/>
            <person name="Wilkins M.J."/>
            <person name="Karaoz U."/>
            <person name="Brodie E.L."/>
            <person name="Williams K.H."/>
            <person name="Hubbard S.S."/>
            <person name="Banfield J.F."/>
        </authorList>
    </citation>
    <scope>NUCLEOTIDE SEQUENCE [LARGE SCALE GENOMIC DNA]</scope>
</reference>
<organism evidence="2 3">
    <name type="scientific">Candidatus Uhrbacteria bacterium RIFOXYB2_FULL_57_15</name>
    <dbReference type="NCBI Taxonomy" id="1802422"/>
    <lineage>
        <taxon>Bacteria</taxon>
        <taxon>Candidatus Uhriibacteriota</taxon>
    </lineage>
</organism>
<protein>
    <submittedName>
        <fullName evidence="2">Uncharacterized protein</fullName>
    </submittedName>
</protein>
<comment type="caution">
    <text evidence="2">The sequence shown here is derived from an EMBL/GenBank/DDBJ whole genome shotgun (WGS) entry which is preliminary data.</text>
</comment>
<dbReference type="AlphaFoldDB" id="A0A1F7W6J6"/>
<evidence type="ECO:0000313" key="2">
    <source>
        <dbReference type="EMBL" id="OGL98246.1"/>
    </source>
</evidence>
<dbReference type="Proteomes" id="UP000176501">
    <property type="component" value="Unassembled WGS sequence"/>
</dbReference>
<keyword evidence="1" id="KW-0732">Signal</keyword>
<dbReference type="EMBL" id="MGFE01000021">
    <property type="protein sequence ID" value="OGL98246.1"/>
    <property type="molecule type" value="Genomic_DNA"/>
</dbReference>
<feature type="chain" id="PRO_5013266645" evidence="1">
    <location>
        <begin position="16"/>
        <end position="155"/>
    </location>
</feature>
<evidence type="ECO:0000313" key="3">
    <source>
        <dbReference type="Proteomes" id="UP000176501"/>
    </source>
</evidence>
<name>A0A1F7W6J6_9BACT</name>
<proteinExistence type="predicted"/>